<dbReference type="EMBL" id="BK059109">
    <property type="protein sequence ID" value="DAE31633.1"/>
    <property type="molecule type" value="Genomic_DNA"/>
</dbReference>
<protein>
    <submittedName>
        <fullName evidence="1">Uncharacterized protein</fullName>
    </submittedName>
</protein>
<accession>A0A8S5RKK2</accession>
<reference evidence="1" key="1">
    <citation type="journal article" date="2021" name="Proc. Natl. Acad. Sci. U.S.A.">
        <title>A Catalog of Tens of Thousands of Viruses from Human Metagenomes Reveals Hidden Associations with Chronic Diseases.</title>
        <authorList>
            <person name="Tisza M.J."/>
            <person name="Buck C.B."/>
        </authorList>
    </citation>
    <scope>NUCLEOTIDE SEQUENCE</scope>
    <source>
        <strain evidence="1">CtBM815</strain>
    </source>
</reference>
<name>A0A8S5RKK2_9VIRU</name>
<evidence type="ECO:0000313" key="1">
    <source>
        <dbReference type="EMBL" id="DAE31633.1"/>
    </source>
</evidence>
<sequence>MEILYGIILLSNLKAAHLGLDYNYLMCYLKDILTKQTFRTSR</sequence>
<organism evidence="1">
    <name type="scientific">virus sp. ctBM815</name>
    <dbReference type="NCBI Taxonomy" id="2825806"/>
    <lineage>
        <taxon>Viruses</taxon>
    </lineage>
</organism>
<proteinExistence type="predicted"/>